<sequence>MEQQQSQGYTATRAGRTKRAEPFPAPPATLNIRWEFKAPSLFQRTTQAAGANTWCAWNIPAGFIRRGVSDDDFSSL</sequence>
<proteinExistence type="predicted"/>
<dbReference type="EnsemblFungi" id="EJT77490">
    <property type="protein sequence ID" value="EJT77490"/>
    <property type="gene ID" value="GGTG_02598"/>
</dbReference>
<evidence type="ECO:0000313" key="2">
    <source>
        <dbReference type="EMBL" id="EJT77490.1"/>
    </source>
</evidence>
<reference evidence="2" key="2">
    <citation type="submission" date="2010-07" db="EMBL/GenBank/DDBJ databases">
        <authorList>
            <consortium name="The Broad Institute Genome Sequencing Platform"/>
            <consortium name="Broad Institute Genome Sequencing Center for Infectious Disease"/>
            <person name="Ma L.-J."/>
            <person name="Dead R."/>
            <person name="Young S."/>
            <person name="Zeng Q."/>
            <person name="Koehrsen M."/>
            <person name="Alvarado L."/>
            <person name="Berlin A."/>
            <person name="Chapman S.B."/>
            <person name="Chen Z."/>
            <person name="Freedman E."/>
            <person name="Gellesch M."/>
            <person name="Goldberg J."/>
            <person name="Griggs A."/>
            <person name="Gujja S."/>
            <person name="Heilman E.R."/>
            <person name="Heiman D."/>
            <person name="Hepburn T."/>
            <person name="Howarth C."/>
            <person name="Jen D."/>
            <person name="Larson L."/>
            <person name="Mehta T."/>
            <person name="Neiman D."/>
            <person name="Pearson M."/>
            <person name="Roberts A."/>
            <person name="Saif S."/>
            <person name="Shea T."/>
            <person name="Shenoy N."/>
            <person name="Sisk P."/>
            <person name="Stolte C."/>
            <person name="Sykes S."/>
            <person name="Walk T."/>
            <person name="White J."/>
            <person name="Yandava C."/>
            <person name="Haas B."/>
            <person name="Nusbaum C."/>
            <person name="Birren B."/>
        </authorList>
    </citation>
    <scope>NUCLEOTIDE SEQUENCE</scope>
    <source>
        <strain evidence="2">R3-111a-1</strain>
    </source>
</reference>
<feature type="region of interest" description="Disordered" evidence="1">
    <location>
        <begin position="1"/>
        <end position="27"/>
    </location>
</feature>
<dbReference type="Proteomes" id="UP000006039">
    <property type="component" value="Unassembled WGS sequence"/>
</dbReference>
<feature type="compositionally biased region" description="Polar residues" evidence="1">
    <location>
        <begin position="1"/>
        <end position="10"/>
    </location>
</feature>
<dbReference type="RefSeq" id="XP_009218635.1">
    <property type="nucleotide sequence ID" value="XM_009220371.1"/>
</dbReference>
<reference evidence="3" key="5">
    <citation type="submission" date="2018-04" db="UniProtKB">
        <authorList>
            <consortium name="EnsemblFungi"/>
        </authorList>
    </citation>
    <scope>IDENTIFICATION</scope>
    <source>
        <strain evidence="3">R3-111a-1</strain>
    </source>
</reference>
<reference evidence="2" key="3">
    <citation type="submission" date="2010-09" db="EMBL/GenBank/DDBJ databases">
        <title>Annotation of Gaeumannomyces graminis var. tritici R3-111a-1.</title>
        <authorList>
            <consortium name="The Broad Institute Genome Sequencing Platform"/>
            <person name="Ma L.-J."/>
            <person name="Dead R."/>
            <person name="Young S.K."/>
            <person name="Zeng Q."/>
            <person name="Gargeya S."/>
            <person name="Fitzgerald M."/>
            <person name="Haas B."/>
            <person name="Abouelleil A."/>
            <person name="Alvarado L."/>
            <person name="Arachchi H.M."/>
            <person name="Berlin A."/>
            <person name="Brown A."/>
            <person name="Chapman S.B."/>
            <person name="Chen Z."/>
            <person name="Dunbar C."/>
            <person name="Freedman E."/>
            <person name="Gearin G."/>
            <person name="Gellesch M."/>
            <person name="Goldberg J."/>
            <person name="Griggs A."/>
            <person name="Gujja S."/>
            <person name="Heiman D."/>
            <person name="Howarth C."/>
            <person name="Larson L."/>
            <person name="Lui A."/>
            <person name="MacDonald P.J.P."/>
            <person name="Mehta T."/>
            <person name="Montmayeur A."/>
            <person name="Murphy C."/>
            <person name="Neiman D."/>
            <person name="Pearson M."/>
            <person name="Priest M."/>
            <person name="Roberts A."/>
            <person name="Saif S."/>
            <person name="Shea T."/>
            <person name="Shenoy N."/>
            <person name="Sisk P."/>
            <person name="Stolte C."/>
            <person name="Sykes S."/>
            <person name="Yandava C."/>
            <person name="Wortman J."/>
            <person name="Nusbaum C."/>
            <person name="Birren B."/>
        </authorList>
    </citation>
    <scope>NUCLEOTIDE SEQUENCE</scope>
    <source>
        <strain evidence="2">R3-111a-1</strain>
    </source>
</reference>
<reference evidence="3" key="4">
    <citation type="journal article" date="2015" name="G3 (Bethesda)">
        <title>Genome sequences of three phytopathogenic species of the Magnaporthaceae family of fungi.</title>
        <authorList>
            <person name="Okagaki L.H."/>
            <person name="Nunes C.C."/>
            <person name="Sailsbery J."/>
            <person name="Clay B."/>
            <person name="Brown D."/>
            <person name="John T."/>
            <person name="Oh Y."/>
            <person name="Young N."/>
            <person name="Fitzgerald M."/>
            <person name="Haas B.J."/>
            <person name="Zeng Q."/>
            <person name="Young S."/>
            <person name="Adiconis X."/>
            <person name="Fan L."/>
            <person name="Levin J.Z."/>
            <person name="Mitchell T.K."/>
            <person name="Okubara P.A."/>
            <person name="Farman M.L."/>
            <person name="Kohn L.M."/>
            <person name="Birren B."/>
            <person name="Ma L.-J."/>
            <person name="Dean R.A."/>
        </authorList>
    </citation>
    <scope>NUCLEOTIDE SEQUENCE</scope>
    <source>
        <strain evidence="3">R3-111a-1</strain>
    </source>
</reference>
<evidence type="ECO:0000313" key="3">
    <source>
        <dbReference type="EnsemblFungi" id="EJT77490"/>
    </source>
</evidence>
<name>J3NMT9_GAET3</name>
<dbReference type="GeneID" id="20343056"/>
<dbReference type="HOGENOM" id="CLU_2654618_0_0_1"/>
<evidence type="ECO:0000313" key="4">
    <source>
        <dbReference type="Proteomes" id="UP000006039"/>
    </source>
</evidence>
<evidence type="ECO:0000256" key="1">
    <source>
        <dbReference type="SAM" id="MobiDB-lite"/>
    </source>
</evidence>
<reference evidence="4" key="1">
    <citation type="submission" date="2010-07" db="EMBL/GenBank/DDBJ databases">
        <title>The genome sequence of Gaeumannomyces graminis var. tritici strain R3-111a-1.</title>
        <authorList>
            <consortium name="The Broad Institute Genome Sequencing Platform"/>
            <person name="Ma L.-J."/>
            <person name="Dead R."/>
            <person name="Young S."/>
            <person name="Zeng Q."/>
            <person name="Koehrsen M."/>
            <person name="Alvarado L."/>
            <person name="Berlin A."/>
            <person name="Chapman S.B."/>
            <person name="Chen Z."/>
            <person name="Freedman E."/>
            <person name="Gellesch M."/>
            <person name="Goldberg J."/>
            <person name="Griggs A."/>
            <person name="Gujja S."/>
            <person name="Heilman E.R."/>
            <person name="Heiman D."/>
            <person name="Hepburn T."/>
            <person name="Howarth C."/>
            <person name="Jen D."/>
            <person name="Larson L."/>
            <person name="Mehta T."/>
            <person name="Neiman D."/>
            <person name="Pearson M."/>
            <person name="Roberts A."/>
            <person name="Saif S."/>
            <person name="Shea T."/>
            <person name="Shenoy N."/>
            <person name="Sisk P."/>
            <person name="Stolte C."/>
            <person name="Sykes S."/>
            <person name="Walk T."/>
            <person name="White J."/>
            <person name="Yandava C."/>
            <person name="Haas B."/>
            <person name="Nusbaum C."/>
            <person name="Birren B."/>
        </authorList>
    </citation>
    <scope>NUCLEOTIDE SEQUENCE [LARGE SCALE GENOMIC DNA]</scope>
    <source>
        <strain evidence="4">R3-111a-1</strain>
    </source>
</reference>
<gene>
    <name evidence="3" type="primary">20343056</name>
    <name evidence="2" type="ORF">GGTG_02598</name>
</gene>
<dbReference type="VEuPathDB" id="FungiDB:GGTG_02598"/>
<dbReference type="EMBL" id="GL385396">
    <property type="protein sequence ID" value="EJT77490.1"/>
    <property type="molecule type" value="Genomic_DNA"/>
</dbReference>
<protein>
    <submittedName>
        <fullName evidence="2 3">Uncharacterized protein</fullName>
    </submittedName>
</protein>
<organism evidence="2">
    <name type="scientific">Gaeumannomyces tritici (strain R3-111a-1)</name>
    <name type="common">Wheat and barley take-all root rot fungus</name>
    <name type="synonym">Gaeumannomyces graminis var. tritici</name>
    <dbReference type="NCBI Taxonomy" id="644352"/>
    <lineage>
        <taxon>Eukaryota</taxon>
        <taxon>Fungi</taxon>
        <taxon>Dikarya</taxon>
        <taxon>Ascomycota</taxon>
        <taxon>Pezizomycotina</taxon>
        <taxon>Sordariomycetes</taxon>
        <taxon>Sordariomycetidae</taxon>
        <taxon>Magnaporthales</taxon>
        <taxon>Magnaporthaceae</taxon>
        <taxon>Gaeumannomyces</taxon>
    </lineage>
</organism>
<dbReference type="AlphaFoldDB" id="J3NMT9"/>
<keyword evidence="4" id="KW-1185">Reference proteome</keyword>
<accession>J3NMT9</accession>